<organism evidence="7 8">
    <name type="scientific">Owenia fusiformis</name>
    <name type="common">Polychaete worm</name>
    <dbReference type="NCBI Taxonomy" id="6347"/>
    <lineage>
        <taxon>Eukaryota</taxon>
        <taxon>Metazoa</taxon>
        <taxon>Spiralia</taxon>
        <taxon>Lophotrochozoa</taxon>
        <taxon>Annelida</taxon>
        <taxon>Polychaeta</taxon>
        <taxon>Sedentaria</taxon>
        <taxon>Canalipalpata</taxon>
        <taxon>Sabellida</taxon>
        <taxon>Oweniida</taxon>
        <taxon>Oweniidae</taxon>
        <taxon>Owenia</taxon>
    </lineage>
</organism>
<keyword evidence="3 6" id="KW-1133">Transmembrane helix</keyword>
<keyword evidence="8" id="KW-1185">Reference proteome</keyword>
<feature type="transmembrane region" description="Helical" evidence="6">
    <location>
        <begin position="191"/>
        <end position="215"/>
    </location>
</feature>
<evidence type="ECO:0000256" key="2">
    <source>
        <dbReference type="ARBA" id="ARBA00022692"/>
    </source>
</evidence>
<feature type="region of interest" description="Disordered" evidence="5">
    <location>
        <begin position="139"/>
        <end position="174"/>
    </location>
</feature>
<keyword evidence="4 6" id="KW-0472">Membrane</keyword>
<gene>
    <name evidence="7" type="ORF">OFUS_LOCUS16932</name>
</gene>
<feature type="region of interest" description="Disordered" evidence="5">
    <location>
        <begin position="1"/>
        <end position="73"/>
    </location>
</feature>
<dbReference type="OrthoDB" id="361532at2759"/>
<comment type="caution">
    <text evidence="7">The sequence shown here is derived from an EMBL/GenBank/DDBJ whole genome shotgun (WGS) entry which is preliminary data.</text>
</comment>
<dbReference type="AlphaFoldDB" id="A0A8J1XWP9"/>
<evidence type="ECO:0000256" key="6">
    <source>
        <dbReference type="SAM" id="Phobius"/>
    </source>
</evidence>
<sequence>MEDSDGQRPPPPTIEISTPSPESPQENTCLMDTHDDDINDTSSDVKDTTNEKSTKEPSDIGANTNGVVSRDVDDAQLEIEVNENQPLVKGAVTFENAGEPSPQGQIETQNGLKVTDSPDTIAIAIDESKQDDHHANILEIKEDDTTARPKRPSRVSRTSGGSAKRQPSVVVTSDEKHTPFHNAIPIMPLPLAVLCFILNIVAPGFGTLVSAFSLFCKGTSTRMNKRATAVAWNILTAVLQMATFLVIVGWVWSILWGMNFIQMSVNSKKCSSPKQKVPYYVRRQSSIGYFNDPA</sequence>
<dbReference type="Pfam" id="PF15795">
    <property type="entry name" value="Spec3"/>
    <property type="match status" value="1"/>
</dbReference>
<feature type="transmembrane region" description="Helical" evidence="6">
    <location>
        <begin position="227"/>
        <end position="252"/>
    </location>
</feature>
<accession>A0A8J1XWP9</accession>
<protein>
    <submittedName>
        <fullName evidence="7">Uncharacterized protein</fullName>
    </submittedName>
</protein>
<name>A0A8J1XWP9_OWEFU</name>
<reference evidence="7" key="1">
    <citation type="submission" date="2022-03" db="EMBL/GenBank/DDBJ databases">
        <authorList>
            <person name="Martin C."/>
        </authorList>
    </citation>
    <scope>NUCLEOTIDE SEQUENCE</scope>
</reference>
<dbReference type="PANTHER" id="PTHR21676">
    <property type="entry name" value="PROTEIN STUM"/>
    <property type="match status" value="1"/>
</dbReference>
<dbReference type="Proteomes" id="UP000749559">
    <property type="component" value="Unassembled WGS sequence"/>
</dbReference>
<dbReference type="EMBL" id="CAIIXF020000008">
    <property type="protein sequence ID" value="CAH1791893.1"/>
    <property type="molecule type" value="Genomic_DNA"/>
</dbReference>
<evidence type="ECO:0000313" key="8">
    <source>
        <dbReference type="Proteomes" id="UP000749559"/>
    </source>
</evidence>
<evidence type="ECO:0000313" key="7">
    <source>
        <dbReference type="EMBL" id="CAH1791893.1"/>
    </source>
</evidence>
<keyword evidence="2 6" id="KW-0812">Transmembrane</keyword>
<feature type="compositionally biased region" description="Low complexity" evidence="5">
    <location>
        <begin position="14"/>
        <end position="24"/>
    </location>
</feature>
<evidence type="ECO:0000256" key="5">
    <source>
        <dbReference type="SAM" id="MobiDB-lite"/>
    </source>
</evidence>
<feature type="compositionally biased region" description="Basic and acidic residues" evidence="5">
    <location>
        <begin position="43"/>
        <end position="58"/>
    </location>
</feature>
<evidence type="ECO:0000256" key="4">
    <source>
        <dbReference type="ARBA" id="ARBA00023136"/>
    </source>
</evidence>
<evidence type="ECO:0000256" key="1">
    <source>
        <dbReference type="ARBA" id="ARBA00004141"/>
    </source>
</evidence>
<evidence type="ECO:0000256" key="3">
    <source>
        <dbReference type="ARBA" id="ARBA00022989"/>
    </source>
</evidence>
<dbReference type="InterPro" id="IPR026673">
    <property type="entry name" value="SPEC3/Stum"/>
</dbReference>
<dbReference type="GO" id="GO:0016020">
    <property type="term" value="C:membrane"/>
    <property type="evidence" value="ECO:0007669"/>
    <property type="project" value="UniProtKB-SubCell"/>
</dbReference>
<dbReference type="PANTHER" id="PTHR21676:SF6">
    <property type="entry name" value="PROTEIN STUM"/>
    <property type="match status" value="1"/>
</dbReference>
<proteinExistence type="predicted"/>
<comment type="subcellular location">
    <subcellularLocation>
        <location evidence="1">Membrane</location>
        <topology evidence="1">Multi-pass membrane protein</topology>
    </subcellularLocation>
</comment>